<dbReference type="InterPro" id="IPR016163">
    <property type="entry name" value="Ald_DH_C"/>
</dbReference>
<dbReference type="Proteomes" id="UP001458880">
    <property type="component" value="Unassembled WGS sequence"/>
</dbReference>
<dbReference type="Pfam" id="PF00171">
    <property type="entry name" value="Aldedh"/>
    <property type="match status" value="1"/>
</dbReference>
<reference evidence="7 8" key="1">
    <citation type="journal article" date="2024" name="BMC Genomics">
        <title>De novo assembly and annotation of Popillia japonica's genome with initial clues to its potential as an invasive pest.</title>
        <authorList>
            <person name="Cucini C."/>
            <person name="Boschi S."/>
            <person name="Funari R."/>
            <person name="Cardaioli E."/>
            <person name="Iannotti N."/>
            <person name="Marturano G."/>
            <person name="Paoli F."/>
            <person name="Bruttini M."/>
            <person name="Carapelli A."/>
            <person name="Frati F."/>
            <person name="Nardi F."/>
        </authorList>
    </citation>
    <scope>NUCLEOTIDE SEQUENCE [LARGE SCALE GENOMIC DNA]</scope>
    <source>
        <strain evidence="7">DMR45628</strain>
    </source>
</reference>
<organism evidence="7 8">
    <name type="scientific">Popillia japonica</name>
    <name type="common">Japanese beetle</name>
    <dbReference type="NCBI Taxonomy" id="7064"/>
    <lineage>
        <taxon>Eukaryota</taxon>
        <taxon>Metazoa</taxon>
        <taxon>Ecdysozoa</taxon>
        <taxon>Arthropoda</taxon>
        <taxon>Hexapoda</taxon>
        <taxon>Insecta</taxon>
        <taxon>Pterygota</taxon>
        <taxon>Neoptera</taxon>
        <taxon>Endopterygota</taxon>
        <taxon>Coleoptera</taxon>
        <taxon>Polyphaga</taxon>
        <taxon>Scarabaeiformia</taxon>
        <taxon>Scarabaeidae</taxon>
        <taxon>Rutelinae</taxon>
        <taxon>Popillia</taxon>
    </lineage>
</organism>
<dbReference type="Gene3D" id="3.40.309.10">
    <property type="entry name" value="Aldehyde Dehydrogenase, Chain A, domain 2"/>
    <property type="match status" value="1"/>
</dbReference>
<evidence type="ECO:0000256" key="4">
    <source>
        <dbReference type="ARBA" id="ARBA00023027"/>
    </source>
</evidence>
<accession>A0AAW1N5J5</accession>
<name>A0AAW1N5J5_POPJA</name>
<keyword evidence="3" id="KW-0560">Oxidoreductase</keyword>
<protein>
    <recommendedName>
        <fullName evidence="2">L-glutamate gamma-semialdehyde dehydrogenase</fullName>
        <ecNumber evidence="2">1.2.1.88</ecNumber>
    </recommendedName>
</protein>
<dbReference type="InterPro" id="IPR016161">
    <property type="entry name" value="Ald_DH/histidinol_DH"/>
</dbReference>
<dbReference type="GO" id="GO:0003842">
    <property type="term" value="F:L-glutamate gamma-semialdehyde dehydrogenase activity"/>
    <property type="evidence" value="ECO:0007669"/>
    <property type="project" value="UniProtKB-EC"/>
</dbReference>
<evidence type="ECO:0000259" key="6">
    <source>
        <dbReference type="Pfam" id="PF00171"/>
    </source>
</evidence>
<dbReference type="Gene3D" id="3.40.605.10">
    <property type="entry name" value="Aldehyde Dehydrogenase, Chain A, domain 1"/>
    <property type="match status" value="1"/>
</dbReference>
<dbReference type="AlphaFoldDB" id="A0AAW1N5J5"/>
<dbReference type="PANTHER" id="PTHR42862">
    <property type="entry name" value="DELTA-1-PYRROLINE-5-CARBOXYLATE DEHYDROGENASE 1, ISOFORM A-RELATED"/>
    <property type="match status" value="1"/>
</dbReference>
<evidence type="ECO:0000313" key="7">
    <source>
        <dbReference type="EMBL" id="KAK9753935.1"/>
    </source>
</evidence>
<evidence type="ECO:0000256" key="3">
    <source>
        <dbReference type="ARBA" id="ARBA00023002"/>
    </source>
</evidence>
<dbReference type="InterPro" id="IPR016160">
    <property type="entry name" value="Ald_DH_CS_CYS"/>
</dbReference>
<evidence type="ECO:0000313" key="8">
    <source>
        <dbReference type="Proteomes" id="UP001458880"/>
    </source>
</evidence>
<evidence type="ECO:0000256" key="2">
    <source>
        <dbReference type="ARBA" id="ARBA00012884"/>
    </source>
</evidence>
<comment type="caution">
    <text evidence="7">The sequence shown here is derived from an EMBL/GenBank/DDBJ whole genome shotgun (WGS) entry which is preliminary data.</text>
</comment>
<dbReference type="FunFam" id="3.40.605.10:FF:000006">
    <property type="entry name" value="1-pyrroline-5-carboxylate dehydrogenase"/>
    <property type="match status" value="1"/>
</dbReference>
<sequence length="458" mass="51396">MLSVCRVNVVVNLQRYATRCLASIVPEVKVDDFDVKNEPVYQYLKGSKERTELEKALKETAGKTEDIPIVIGDKEYKTDDVRYQVMPHNHKQKIAKFYYADAKLVNKAIDVAVETQKKWDRVPIPERLRIWEKAASLMAGQYRQTLNAATMLGQAKTVIQAEIDSAAELIDFFRLNAYFLKEATKYQPISEDPKVTKNTMRYRGIDGFIAAVSPFNFTAIGGNLAYTPALMGNAVLWKPSDTAMLSNWIIFKICREAGVPPGVVNFVPADGPVFGDTITSSKYLAGINFTGSVPTFTRLWTQVGKNINKYINFPRLIGECGGKNYHFVHPSADVETVVNGTIRSAFEFCGQKCSACSRMYVPESLWGKIKKGLLEKRDQLKIGDPTDYKSFTSAVIDDKAWPTRGSRATSSTPRARRIWRLSVGGSAMTVRVTSSNPQSSSLKTRWTRSWWKRYSAPS</sequence>
<dbReference type="GO" id="GO:0005759">
    <property type="term" value="C:mitochondrial matrix"/>
    <property type="evidence" value="ECO:0007669"/>
    <property type="project" value="TreeGrafter"/>
</dbReference>
<dbReference type="PANTHER" id="PTHR42862:SF1">
    <property type="entry name" value="DELTA-1-PYRROLINE-5-CARBOXYLATE DEHYDROGENASE 2, ISOFORM A-RELATED"/>
    <property type="match status" value="1"/>
</dbReference>
<evidence type="ECO:0000256" key="5">
    <source>
        <dbReference type="ARBA" id="ARBA00048142"/>
    </source>
</evidence>
<comment type="pathway">
    <text evidence="1">Amino-acid degradation; L-proline degradation into L-glutamate; L-glutamate from L-proline: step 2/2.</text>
</comment>
<dbReference type="InterPro" id="IPR015590">
    <property type="entry name" value="Aldehyde_DH_dom"/>
</dbReference>
<dbReference type="SUPFAM" id="SSF53720">
    <property type="entry name" value="ALDH-like"/>
    <property type="match status" value="1"/>
</dbReference>
<evidence type="ECO:0000256" key="1">
    <source>
        <dbReference type="ARBA" id="ARBA00004786"/>
    </source>
</evidence>
<dbReference type="EMBL" id="JASPKY010000009">
    <property type="protein sequence ID" value="KAK9753935.1"/>
    <property type="molecule type" value="Genomic_DNA"/>
</dbReference>
<feature type="domain" description="Aldehyde dehydrogenase" evidence="6">
    <location>
        <begin position="83"/>
        <end position="400"/>
    </location>
</feature>
<keyword evidence="8" id="KW-1185">Reference proteome</keyword>
<comment type="catalytic activity">
    <reaction evidence="5">
        <text>L-glutamate 5-semialdehyde + NAD(+) + H2O = L-glutamate + NADH + 2 H(+)</text>
        <dbReference type="Rhea" id="RHEA:30235"/>
        <dbReference type="ChEBI" id="CHEBI:15377"/>
        <dbReference type="ChEBI" id="CHEBI:15378"/>
        <dbReference type="ChEBI" id="CHEBI:29985"/>
        <dbReference type="ChEBI" id="CHEBI:57540"/>
        <dbReference type="ChEBI" id="CHEBI:57945"/>
        <dbReference type="ChEBI" id="CHEBI:58066"/>
        <dbReference type="EC" id="1.2.1.88"/>
    </reaction>
</comment>
<dbReference type="InterPro" id="IPR016162">
    <property type="entry name" value="Ald_DH_N"/>
</dbReference>
<dbReference type="GO" id="GO:0010133">
    <property type="term" value="P:L-proline catabolic process to L-glutamate"/>
    <property type="evidence" value="ECO:0007669"/>
    <property type="project" value="TreeGrafter"/>
</dbReference>
<dbReference type="InterPro" id="IPR050485">
    <property type="entry name" value="Proline_metab_enzyme"/>
</dbReference>
<keyword evidence="4" id="KW-0520">NAD</keyword>
<proteinExistence type="predicted"/>
<gene>
    <name evidence="7" type="ORF">QE152_g1507</name>
</gene>
<dbReference type="EC" id="1.2.1.88" evidence="2"/>
<dbReference type="PROSITE" id="PS00070">
    <property type="entry name" value="ALDEHYDE_DEHYDR_CYS"/>
    <property type="match status" value="1"/>
</dbReference>